<dbReference type="SUPFAM" id="SSF50800">
    <property type="entry name" value="PK beta-barrel domain-like"/>
    <property type="match status" value="1"/>
</dbReference>
<dbReference type="SUPFAM" id="SSF52935">
    <property type="entry name" value="PK C-terminal domain-like"/>
    <property type="match status" value="1"/>
</dbReference>
<gene>
    <name evidence="17" type="primary">pyk</name>
    <name evidence="17" type="ORF">ENJ46_02030</name>
</gene>
<dbReference type="GO" id="GO:0005524">
    <property type="term" value="F:ATP binding"/>
    <property type="evidence" value="ECO:0007669"/>
    <property type="project" value="UniProtKB-KW"/>
</dbReference>
<keyword evidence="5 14" id="KW-0808">Transferase</keyword>
<dbReference type="NCBIfam" id="NF004491">
    <property type="entry name" value="PRK05826.1"/>
    <property type="match status" value="1"/>
</dbReference>
<protein>
    <recommendedName>
        <fullName evidence="4 13">Pyruvate kinase</fullName>
        <ecNumber evidence="4 13">2.7.1.40</ecNumber>
    </recommendedName>
</protein>
<dbReference type="InterPro" id="IPR015806">
    <property type="entry name" value="Pyrv_Knase_insert_dom_sf"/>
</dbReference>
<comment type="cofactor">
    <cofactor evidence="1">
        <name>K(+)</name>
        <dbReference type="ChEBI" id="CHEBI:29103"/>
    </cofactor>
</comment>
<dbReference type="AlphaFoldDB" id="A0A7C3GBU0"/>
<evidence type="ECO:0000256" key="9">
    <source>
        <dbReference type="ARBA" id="ARBA00022840"/>
    </source>
</evidence>
<keyword evidence="9" id="KW-0067">ATP-binding</keyword>
<dbReference type="NCBIfam" id="TIGR01064">
    <property type="entry name" value="pyruv_kin"/>
    <property type="match status" value="1"/>
</dbReference>
<evidence type="ECO:0000256" key="6">
    <source>
        <dbReference type="ARBA" id="ARBA00022723"/>
    </source>
</evidence>
<dbReference type="GO" id="GO:0000287">
    <property type="term" value="F:magnesium ion binding"/>
    <property type="evidence" value="ECO:0007669"/>
    <property type="project" value="UniProtKB-UniRule"/>
</dbReference>
<keyword evidence="10 14" id="KW-0460">Magnesium</keyword>
<dbReference type="PROSITE" id="PS00110">
    <property type="entry name" value="PYRUVATE_KINASE"/>
    <property type="match status" value="1"/>
</dbReference>
<comment type="similarity">
    <text evidence="3 14">Belongs to the pyruvate kinase family.</text>
</comment>
<evidence type="ECO:0000313" key="17">
    <source>
        <dbReference type="EMBL" id="HFB54676.1"/>
    </source>
</evidence>
<sequence>MRKRLAKIVATVGPASAAPDTLKLLHEVGVDAFRLNFSHGSHDDHARSIAAIRKISQELGTAISIIADMQGPKIRVGTFEGDKIELKYGDTIVIEEGDTPGHDGLIRLPHPELFDVLEPDHCLKFDDGKLQVTITERTKTGLKARVDVPGILRNKKGVNVIGAVLPLSAMTPKDKIDMEFALAQEVDFIALSFVQTAQDVLDAQKVIQGKAGLIVKIEKPSAVDALTEILELTDAVMVARGDLGVELALEQVPVVQRKIITAARALGKPVIVATHMLESMIDAATPTRAEASDVATAIYQGADAVMLSAETAVGRHPATAVAIMDRIITAAEHDPTYPDYYTRANLRPLATVNDAISQSVRSIAEVLSCKAVLGFTKTGSTVRRIARERPPCMIIGLTPDPQVADRMALTWGVLPVVTKDPSSFDDMLSTTQIIAKERAQCIPGDKIIISAGIPFGRPGTTDTLKIATID</sequence>
<dbReference type="Gene3D" id="2.40.33.10">
    <property type="entry name" value="PK beta-barrel domain-like"/>
    <property type="match status" value="1"/>
</dbReference>
<dbReference type="InterPro" id="IPR015793">
    <property type="entry name" value="Pyrv_Knase_brl"/>
</dbReference>
<evidence type="ECO:0000256" key="4">
    <source>
        <dbReference type="ARBA" id="ARBA00012142"/>
    </source>
</evidence>
<reference evidence="17" key="1">
    <citation type="journal article" date="2020" name="mSystems">
        <title>Genome- and Community-Level Interaction Insights into Carbon Utilization and Element Cycling Functions of Hydrothermarchaeota in Hydrothermal Sediment.</title>
        <authorList>
            <person name="Zhou Z."/>
            <person name="Liu Y."/>
            <person name="Xu W."/>
            <person name="Pan J."/>
            <person name="Luo Z.H."/>
            <person name="Li M."/>
        </authorList>
    </citation>
    <scope>NUCLEOTIDE SEQUENCE [LARGE SCALE GENOMIC DNA]</scope>
    <source>
        <strain evidence="17">HyVt-489</strain>
    </source>
</reference>
<dbReference type="InterPro" id="IPR018209">
    <property type="entry name" value="Pyrv_Knase_AS"/>
</dbReference>
<evidence type="ECO:0000256" key="3">
    <source>
        <dbReference type="ARBA" id="ARBA00008663"/>
    </source>
</evidence>
<evidence type="ECO:0000259" key="16">
    <source>
        <dbReference type="Pfam" id="PF02887"/>
    </source>
</evidence>
<comment type="pathway">
    <text evidence="2 14">Carbohydrate degradation; glycolysis; pyruvate from D-glyceraldehyde 3-phosphate: step 5/5.</text>
</comment>
<evidence type="ECO:0000256" key="11">
    <source>
        <dbReference type="ARBA" id="ARBA00023152"/>
    </source>
</evidence>
<evidence type="ECO:0000256" key="12">
    <source>
        <dbReference type="ARBA" id="ARBA00023317"/>
    </source>
</evidence>
<name>A0A7C3GBU0_9PROT</name>
<evidence type="ECO:0000256" key="13">
    <source>
        <dbReference type="NCBIfam" id="TIGR01064"/>
    </source>
</evidence>
<accession>A0A7C3GBU0</accession>
<dbReference type="InterPro" id="IPR015795">
    <property type="entry name" value="Pyrv_Knase_C"/>
</dbReference>
<keyword evidence="7" id="KW-0547">Nucleotide-binding</keyword>
<evidence type="ECO:0000256" key="14">
    <source>
        <dbReference type="RuleBase" id="RU000504"/>
    </source>
</evidence>
<organism evidence="17">
    <name type="scientific">Hellea balneolensis</name>
    <dbReference type="NCBI Taxonomy" id="287478"/>
    <lineage>
        <taxon>Bacteria</taxon>
        <taxon>Pseudomonadati</taxon>
        <taxon>Pseudomonadota</taxon>
        <taxon>Alphaproteobacteria</taxon>
        <taxon>Maricaulales</taxon>
        <taxon>Robiginitomaculaceae</taxon>
        <taxon>Hellea</taxon>
    </lineage>
</organism>
<keyword evidence="12 17" id="KW-0670">Pyruvate</keyword>
<proteinExistence type="inferred from homology"/>
<evidence type="ECO:0000256" key="8">
    <source>
        <dbReference type="ARBA" id="ARBA00022777"/>
    </source>
</evidence>
<dbReference type="InterPro" id="IPR015813">
    <property type="entry name" value="Pyrv/PenolPyrv_kinase-like_dom"/>
</dbReference>
<dbReference type="PRINTS" id="PR01050">
    <property type="entry name" value="PYRUVTKNASE"/>
</dbReference>
<comment type="caution">
    <text evidence="17">The sequence shown here is derived from an EMBL/GenBank/DDBJ whole genome shotgun (WGS) entry which is preliminary data.</text>
</comment>
<dbReference type="InterPro" id="IPR036918">
    <property type="entry name" value="Pyrv_Knase_C_sf"/>
</dbReference>
<dbReference type="GO" id="GO:0030955">
    <property type="term" value="F:potassium ion binding"/>
    <property type="evidence" value="ECO:0007669"/>
    <property type="project" value="UniProtKB-UniRule"/>
</dbReference>
<dbReference type="EMBL" id="DRMN01000136">
    <property type="protein sequence ID" value="HFB54676.1"/>
    <property type="molecule type" value="Genomic_DNA"/>
</dbReference>
<keyword evidence="8 14" id="KW-0418">Kinase</keyword>
<dbReference type="EC" id="2.7.1.40" evidence="4 13"/>
<dbReference type="Pfam" id="PF00224">
    <property type="entry name" value="PK"/>
    <property type="match status" value="1"/>
</dbReference>
<dbReference type="Gene3D" id="3.40.1380.20">
    <property type="entry name" value="Pyruvate kinase, C-terminal domain"/>
    <property type="match status" value="1"/>
</dbReference>
<evidence type="ECO:0000259" key="15">
    <source>
        <dbReference type="Pfam" id="PF00224"/>
    </source>
</evidence>
<dbReference type="Proteomes" id="UP000886042">
    <property type="component" value="Unassembled WGS sequence"/>
</dbReference>
<evidence type="ECO:0000256" key="7">
    <source>
        <dbReference type="ARBA" id="ARBA00022741"/>
    </source>
</evidence>
<dbReference type="Gene3D" id="3.20.20.60">
    <property type="entry name" value="Phosphoenolpyruvate-binding domains"/>
    <property type="match status" value="1"/>
</dbReference>
<dbReference type="PANTHER" id="PTHR11817">
    <property type="entry name" value="PYRUVATE KINASE"/>
    <property type="match status" value="1"/>
</dbReference>
<keyword evidence="6" id="KW-0479">Metal-binding</keyword>
<dbReference type="SUPFAM" id="SSF51621">
    <property type="entry name" value="Phosphoenolpyruvate/pyruvate domain"/>
    <property type="match status" value="1"/>
</dbReference>
<dbReference type="NCBIfam" id="NF004978">
    <property type="entry name" value="PRK06354.1"/>
    <property type="match status" value="1"/>
</dbReference>
<evidence type="ECO:0000256" key="1">
    <source>
        <dbReference type="ARBA" id="ARBA00001958"/>
    </source>
</evidence>
<evidence type="ECO:0000256" key="5">
    <source>
        <dbReference type="ARBA" id="ARBA00022679"/>
    </source>
</evidence>
<dbReference type="InterPro" id="IPR011037">
    <property type="entry name" value="Pyrv_Knase-like_insert_dom_sf"/>
</dbReference>
<dbReference type="InterPro" id="IPR040442">
    <property type="entry name" value="Pyrv_kinase-like_dom_sf"/>
</dbReference>
<feature type="domain" description="Pyruvate kinase barrel" evidence="15">
    <location>
        <begin position="5"/>
        <end position="321"/>
    </location>
</feature>
<dbReference type="GO" id="GO:0016301">
    <property type="term" value="F:kinase activity"/>
    <property type="evidence" value="ECO:0007669"/>
    <property type="project" value="UniProtKB-KW"/>
</dbReference>
<dbReference type="UniPathway" id="UPA00109">
    <property type="reaction ID" value="UER00188"/>
</dbReference>
<keyword evidence="11 14" id="KW-0324">Glycolysis</keyword>
<dbReference type="GO" id="GO:0004743">
    <property type="term" value="F:pyruvate kinase activity"/>
    <property type="evidence" value="ECO:0007669"/>
    <property type="project" value="UniProtKB-UniRule"/>
</dbReference>
<evidence type="ECO:0000256" key="10">
    <source>
        <dbReference type="ARBA" id="ARBA00022842"/>
    </source>
</evidence>
<comment type="catalytic activity">
    <reaction evidence="14">
        <text>pyruvate + ATP = phosphoenolpyruvate + ADP + H(+)</text>
        <dbReference type="Rhea" id="RHEA:18157"/>
        <dbReference type="ChEBI" id="CHEBI:15361"/>
        <dbReference type="ChEBI" id="CHEBI:15378"/>
        <dbReference type="ChEBI" id="CHEBI:30616"/>
        <dbReference type="ChEBI" id="CHEBI:58702"/>
        <dbReference type="ChEBI" id="CHEBI:456216"/>
        <dbReference type="EC" id="2.7.1.40"/>
    </reaction>
</comment>
<dbReference type="Pfam" id="PF02887">
    <property type="entry name" value="PK_C"/>
    <property type="match status" value="1"/>
</dbReference>
<feature type="domain" description="Pyruvate kinase C-terminal" evidence="16">
    <location>
        <begin position="354"/>
        <end position="466"/>
    </location>
</feature>
<dbReference type="InterPro" id="IPR001697">
    <property type="entry name" value="Pyr_Knase"/>
</dbReference>
<evidence type="ECO:0000256" key="2">
    <source>
        <dbReference type="ARBA" id="ARBA00004997"/>
    </source>
</evidence>